<comment type="caution">
    <text evidence="3">The sequence shown here is derived from an EMBL/GenBank/DDBJ whole genome shotgun (WGS) entry which is preliminary data.</text>
</comment>
<feature type="compositionally biased region" description="Low complexity" evidence="1">
    <location>
        <begin position="151"/>
        <end position="160"/>
    </location>
</feature>
<evidence type="ECO:0000313" key="4">
    <source>
        <dbReference type="Proteomes" id="UP000559256"/>
    </source>
</evidence>
<evidence type="ECO:0000313" key="3">
    <source>
        <dbReference type="EMBL" id="KAF5343193.1"/>
    </source>
</evidence>
<keyword evidence="4" id="KW-1185">Reference proteome</keyword>
<keyword evidence="2" id="KW-0812">Transmembrane</keyword>
<proteinExistence type="predicted"/>
<name>A0A8H5CLU1_9AGAR</name>
<accession>A0A8H5CLU1</accession>
<gene>
    <name evidence="3" type="ORF">D9758_016929</name>
</gene>
<keyword evidence="2" id="KW-0472">Membrane</keyword>
<evidence type="ECO:0000256" key="2">
    <source>
        <dbReference type="SAM" id="Phobius"/>
    </source>
</evidence>
<evidence type="ECO:0000256" key="1">
    <source>
        <dbReference type="SAM" id="MobiDB-lite"/>
    </source>
</evidence>
<feature type="region of interest" description="Disordered" evidence="1">
    <location>
        <begin position="145"/>
        <end position="164"/>
    </location>
</feature>
<organism evidence="3 4">
    <name type="scientific">Tetrapyrgos nigripes</name>
    <dbReference type="NCBI Taxonomy" id="182062"/>
    <lineage>
        <taxon>Eukaryota</taxon>
        <taxon>Fungi</taxon>
        <taxon>Dikarya</taxon>
        <taxon>Basidiomycota</taxon>
        <taxon>Agaricomycotina</taxon>
        <taxon>Agaricomycetes</taxon>
        <taxon>Agaricomycetidae</taxon>
        <taxon>Agaricales</taxon>
        <taxon>Marasmiineae</taxon>
        <taxon>Marasmiaceae</taxon>
        <taxon>Tetrapyrgos</taxon>
    </lineage>
</organism>
<dbReference type="EMBL" id="JAACJM010000146">
    <property type="protein sequence ID" value="KAF5343193.1"/>
    <property type="molecule type" value="Genomic_DNA"/>
</dbReference>
<feature type="transmembrane region" description="Helical" evidence="2">
    <location>
        <begin position="171"/>
        <end position="190"/>
    </location>
</feature>
<dbReference type="AlphaFoldDB" id="A0A8H5CLU1"/>
<keyword evidence="2" id="KW-1133">Transmembrane helix</keyword>
<protein>
    <submittedName>
        <fullName evidence="3">Uncharacterized protein</fullName>
    </submittedName>
</protein>
<reference evidence="3 4" key="1">
    <citation type="journal article" date="2020" name="ISME J.">
        <title>Uncovering the hidden diversity of litter-decomposition mechanisms in mushroom-forming fungi.</title>
        <authorList>
            <person name="Floudas D."/>
            <person name="Bentzer J."/>
            <person name="Ahren D."/>
            <person name="Johansson T."/>
            <person name="Persson P."/>
            <person name="Tunlid A."/>
        </authorList>
    </citation>
    <scope>NUCLEOTIDE SEQUENCE [LARGE SCALE GENOMIC DNA]</scope>
    <source>
        <strain evidence="3 4">CBS 291.85</strain>
    </source>
</reference>
<sequence length="193" mass="21714">MDREYEVGNRVTIAGKQRMPTSQWDVSDLRLSTVVFKVWKRKERWPEGFSNVHVAHIFSNPYSNSWILYFVQYKLTKTAVGLKTSALTSFARLSSQTSISTLANSDKSQTQNYGLRSVFGVTVRWSPTDIAQGIDSRSGDIWSNAAPIVTSPRSPSTNPPKSKKSKILRGFAVGLYSLIGVRLFLIFVQYRAL</sequence>
<dbReference type="Proteomes" id="UP000559256">
    <property type="component" value="Unassembled WGS sequence"/>
</dbReference>